<gene>
    <name evidence="6 11" type="primary">rpoD</name>
    <name evidence="11" type="ORF">GNZ13_50560</name>
</gene>
<feature type="domain" description="RNA polymerase sigma-70" evidence="9">
    <location>
        <begin position="457"/>
        <end position="470"/>
    </location>
</feature>
<dbReference type="GO" id="GO:0006352">
    <property type="term" value="P:DNA-templated transcription initiation"/>
    <property type="evidence" value="ECO:0007669"/>
    <property type="project" value="UniProtKB-UniRule"/>
</dbReference>
<feature type="region of interest" description="Disordered" evidence="8">
    <location>
        <begin position="1"/>
        <end position="21"/>
    </location>
</feature>
<dbReference type="Gene3D" id="1.10.220.120">
    <property type="entry name" value="Sigma-70 factor, region 1.1"/>
    <property type="match status" value="1"/>
</dbReference>
<dbReference type="Pfam" id="PF04545">
    <property type="entry name" value="Sigma70_r4"/>
    <property type="match status" value="1"/>
</dbReference>
<feature type="domain" description="RNA polymerase sigma-70" evidence="10">
    <location>
        <begin position="626"/>
        <end position="652"/>
    </location>
</feature>
<dbReference type="FunFam" id="1.10.601.10:FF:000001">
    <property type="entry name" value="RNA polymerase sigma factor SigA"/>
    <property type="match status" value="1"/>
</dbReference>
<evidence type="ECO:0000259" key="10">
    <source>
        <dbReference type="PROSITE" id="PS00716"/>
    </source>
</evidence>
<dbReference type="GO" id="GO:0016987">
    <property type="term" value="F:sigma factor activity"/>
    <property type="evidence" value="ECO:0007669"/>
    <property type="project" value="UniProtKB-UniRule"/>
</dbReference>
<dbReference type="RefSeq" id="WP_172178991.1">
    <property type="nucleotide sequence ID" value="NZ_WOEZ01000331.1"/>
</dbReference>
<dbReference type="CDD" id="cd06171">
    <property type="entry name" value="Sigma70_r4"/>
    <property type="match status" value="1"/>
</dbReference>
<comment type="similarity">
    <text evidence="6">Belongs to the sigma-70 factor family. RpoD/SigA subfamily.</text>
</comment>
<dbReference type="HAMAP" id="MF_00963">
    <property type="entry name" value="Sigma70_RpoD_SigA"/>
    <property type="match status" value="1"/>
</dbReference>
<dbReference type="InterPro" id="IPR000943">
    <property type="entry name" value="RNA_pol_sigma70"/>
</dbReference>
<dbReference type="InterPro" id="IPR042189">
    <property type="entry name" value="RNA_pol_sigma_70_r1_1_sf"/>
</dbReference>
<accession>A0A972NZ61</accession>
<evidence type="ECO:0000256" key="5">
    <source>
        <dbReference type="ARBA" id="ARBA00023163"/>
    </source>
</evidence>
<comment type="function">
    <text evidence="6">Sigma factors are initiation factors that promote the attachment of RNA polymerase to specific initiation sites and are then released. This sigma factor is the primary sigma factor during exponential growth.</text>
</comment>
<dbReference type="InterPro" id="IPR028630">
    <property type="entry name" value="Sigma70_RpoD"/>
</dbReference>
<evidence type="ECO:0000256" key="2">
    <source>
        <dbReference type="ARBA" id="ARBA00023015"/>
    </source>
</evidence>
<evidence type="ECO:0000313" key="12">
    <source>
        <dbReference type="Proteomes" id="UP000655523"/>
    </source>
</evidence>
<dbReference type="InterPro" id="IPR007127">
    <property type="entry name" value="RNA_pol_sigma_70_r1_1"/>
</dbReference>
<dbReference type="Pfam" id="PF03979">
    <property type="entry name" value="Sigma70_r1_1"/>
    <property type="match status" value="1"/>
</dbReference>
<feature type="DNA-binding region" description="H-T-H motif" evidence="6">
    <location>
        <begin position="627"/>
        <end position="646"/>
    </location>
</feature>
<evidence type="ECO:0000313" key="11">
    <source>
        <dbReference type="EMBL" id="NPT62526.1"/>
    </source>
</evidence>
<dbReference type="Pfam" id="PF00140">
    <property type="entry name" value="Sigma70_r1_2"/>
    <property type="match status" value="1"/>
</dbReference>
<dbReference type="InterPro" id="IPR012760">
    <property type="entry name" value="RNA_pol_sigma_RpoD_C"/>
</dbReference>
<evidence type="ECO:0000256" key="3">
    <source>
        <dbReference type="ARBA" id="ARBA00023082"/>
    </source>
</evidence>
<dbReference type="PANTHER" id="PTHR30603">
    <property type="entry name" value="RNA POLYMERASE SIGMA FACTOR RPO"/>
    <property type="match status" value="1"/>
</dbReference>
<name>A0A972NZ61_9BURK</name>
<dbReference type="Proteomes" id="UP000655523">
    <property type="component" value="Unassembled WGS sequence"/>
</dbReference>
<dbReference type="SUPFAM" id="SSF88946">
    <property type="entry name" value="Sigma2 domain of RNA polymerase sigma factors"/>
    <property type="match status" value="1"/>
</dbReference>
<dbReference type="PROSITE" id="PS00715">
    <property type="entry name" value="SIGMA70_1"/>
    <property type="match status" value="1"/>
</dbReference>
<feature type="compositionally biased region" description="Acidic residues" evidence="8">
    <location>
        <begin position="229"/>
        <end position="253"/>
    </location>
</feature>
<dbReference type="Pfam" id="PF04542">
    <property type="entry name" value="Sigma70_r2"/>
    <property type="match status" value="1"/>
</dbReference>
<dbReference type="InterPro" id="IPR007624">
    <property type="entry name" value="RNA_pol_sigma70_r3"/>
</dbReference>
<keyword evidence="2 6" id="KW-0805">Transcription regulation</keyword>
<dbReference type="PRINTS" id="PR00046">
    <property type="entry name" value="SIGMA70FCT"/>
</dbReference>
<comment type="caution">
    <text evidence="11">The sequence shown here is derived from an EMBL/GenBank/DDBJ whole genome shotgun (WGS) entry which is preliminary data.</text>
</comment>
<dbReference type="PROSITE" id="PS00716">
    <property type="entry name" value="SIGMA70_2"/>
    <property type="match status" value="1"/>
</dbReference>
<protein>
    <recommendedName>
        <fullName evidence="6">RNA polymerase sigma factor RpoD</fullName>
    </recommendedName>
    <alternativeName>
        <fullName evidence="6">Sigma-70</fullName>
    </alternativeName>
</protein>
<dbReference type="Gene3D" id="1.10.10.10">
    <property type="entry name" value="Winged helix-like DNA-binding domain superfamily/Winged helix DNA-binding domain"/>
    <property type="match status" value="2"/>
</dbReference>
<dbReference type="NCBIfam" id="NF004208">
    <property type="entry name" value="PRK05658.1"/>
    <property type="match status" value="1"/>
</dbReference>
<dbReference type="Gene3D" id="1.10.601.10">
    <property type="entry name" value="RNA Polymerase Primary Sigma Factor"/>
    <property type="match status" value="1"/>
</dbReference>
<keyword evidence="3 6" id="KW-0731">Sigma factor</keyword>
<dbReference type="Pfam" id="PF04546">
    <property type="entry name" value="Sigma70_ner"/>
    <property type="match status" value="1"/>
</dbReference>
<comment type="subunit">
    <text evidence="6">Interacts transiently with the RNA polymerase catalytic core.</text>
</comment>
<dbReference type="AlphaFoldDB" id="A0A972NZ61"/>
<sequence length="667" mass="73727">MARFDREDSGPNTVASAPKAAGRRAVKGKATAALLSIDAVSTVLQDEERQRQMRALIQLGKERGYLTHAEINDHLPDNFAQTAAIETIVATFNDMGVAVYEQAPNAETLFLNDAAPAAVSDDQADEEAEVALSTVDSEFGRTTDPVRMYMREMGGTELLNRAGEVEIAKRIEDGLHEMIQAIAACPATVSAILASAEQIEANELGIDELVDGLNEDSAAAGPSVSDSADTPDIDGDTADDDDGQDADDSEIEEGNPAKANEARLKQLTSDSLAIFARVRELFDQIPRGDAAQGKGQVAFARICEAIQRELAPIRFTARAIDRLCADVQQQVAQVRAVERRILHIAVDRCRMPREKFIESFPGYETDPGWTKRTAAASREYGAALGRSLPAIQAEQQKLIDIEANAILPLQQLKKINRQMMAAESKMRQAKRELIEANLRLVISIAKKYVNRGMHFLDLIQEGNIGLMKAVDKFEYRRGWKFSTYATWWVRQAVTRSLADQARTIRVPVHMIESINKLNRISREILQQTGREAHPAALAQRMELPEEKVRSMLKVARQPVSLETPVGEDADATLGDMIEDPMAASPADAAVHANLRAAIDDALDALSPREAKVLRMRFGIDTASDYTLEELGKQFDVTRERIRQIESKAMRKLMHPSRADKLRQFLDH</sequence>
<evidence type="ECO:0000259" key="9">
    <source>
        <dbReference type="PROSITE" id="PS00715"/>
    </source>
</evidence>
<organism evidence="11 12">
    <name type="scientific">Paraburkholderia elongata</name>
    <dbReference type="NCBI Taxonomy" id="2675747"/>
    <lineage>
        <taxon>Bacteria</taxon>
        <taxon>Pseudomonadati</taxon>
        <taxon>Pseudomonadota</taxon>
        <taxon>Betaproteobacteria</taxon>
        <taxon>Burkholderiales</taxon>
        <taxon>Burkholderiaceae</taxon>
        <taxon>Paraburkholderia</taxon>
    </lineage>
</organism>
<proteinExistence type="inferred from homology"/>
<dbReference type="GO" id="GO:0003677">
    <property type="term" value="F:DNA binding"/>
    <property type="evidence" value="ECO:0007669"/>
    <property type="project" value="UniProtKB-UniRule"/>
</dbReference>
<feature type="short sequence motif" description="Interaction with polymerase core subunit RpoC" evidence="6">
    <location>
        <begin position="457"/>
        <end position="460"/>
    </location>
</feature>
<reference evidence="11 12" key="1">
    <citation type="submission" date="2019-11" db="EMBL/GenBank/DDBJ databases">
        <title>Metabolism of dissolved organic matter in forest soils.</title>
        <authorList>
            <person name="Cyle K.T."/>
            <person name="Wilhelm R.C."/>
            <person name="Martinez C.E."/>
        </authorList>
    </citation>
    <scope>NUCLEOTIDE SEQUENCE [LARGE SCALE GENOMIC DNA]</scope>
    <source>
        <strain evidence="11 12">5N</strain>
    </source>
</reference>
<feature type="region of interest" description="Sigma-70 factor domain-4" evidence="6">
    <location>
        <begin position="601"/>
        <end position="654"/>
    </location>
</feature>
<dbReference type="NCBIfam" id="TIGR02393">
    <property type="entry name" value="RpoD_Cterm"/>
    <property type="match status" value="1"/>
</dbReference>
<dbReference type="InterPro" id="IPR013324">
    <property type="entry name" value="RNA_pol_sigma_r3/r4-like"/>
</dbReference>
<dbReference type="EMBL" id="WOEZ01000331">
    <property type="protein sequence ID" value="NPT62526.1"/>
    <property type="molecule type" value="Genomic_DNA"/>
</dbReference>
<evidence type="ECO:0000256" key="7">
    <source>
        <dbReference type="SAM" id="Coils"/>
    </source>
</evidence>
<feature type="region of interest" description="Sigma-70 factor domain-2" evidence="6">
    <location>
        <begin position="433"/>
        <end position="503"/>
    </location>
</feature>
<dbReference type="Pfam" id="PF04539">
    <property type="entry name" value="Sigma70_r3"/>
    <property type="match status" value="1"/>
</dbReference>
<evidence type="ECO:0000256" key="8">
    <source>
        <dbReference type="SAM" id="MobiDB-lite"/>
    </source>
</evidence>
<evidence type="ECO:0000256" key="6">
    <source>
        <dbReference type="HAMAP-Rule" id="MF_00963"/>
    </source>
</evidence>
<dbReference type="PANTHER" id="PTHR30603:SF60">
    <property type="entry name" value="RNA POLYMERASE SIGMA FACTOR RPOD"/>
    <property type="match status" value="1"/>
</dbReference>
<feature type="region of interest" description="Disordered" evidence="8">
    <location>
        <begin position="216"/>
        <end position="260"/>
    </location>
</feature>
<dbReference type="GO" id="GO:0005737">
    <property type="term" value="C:cytoplasm"/>
    <property type="evidence" value="ECO:0007669"/>
    <property type="project" value="UniProtKB-SubCell"/>
</dbReference>
<evidence type="ECO:0000256" key="4">
    <source>
        <dbReference type="ARBA" id="ARBA00023125"/>
    </source>
</evidence>
<keyword evidence="1 6" id="KW-0963">Cytoplasm</keyword>
<dbReference type="NCBIfam" id="TIGR02937">
    <property type="entry name" value="sigma70-ECF"/>
    <property type="match status" value="1"/>
</dbReference>
<keyword evidence="7" id="KW-0175">Coiled coil</keyword>
<comment type="subcellular location">
    <subcellularLocation>
        <location evidence="6">Cytoplasm</location>
    </subcellularLocation>
</comment>
<dbReference type="InterPro" id="IPR050239">
    <property type="entry name" value="Sigma-70_RNA_pol_init_factors"/>
</dbReference>
<feature type="coiled-coil region" evidence="7">
    <location>
        <begin position="412"/>
        <end position="439"/>
    </location>
</feature>
<dbReference type="InterPro" id="IPR009042">
    <property type="entry name" value="RNA_pol_sigma70_r1_2"/>
</dbReference>
<dbReference type="InterPro" id="IPR007631">
    <property type="entry name" value="RNA_pol_sigma_70_non-ess"/>
</dbReference>
<dbReference type="InterPro" id="IPR007630">
    <property type="entry name" value="RNA_pol_sigma70_r4"/>
</dbReference>
<keyword evidence="5 6" id="KW-0804">Transcription</keyword>
<dbReference type="InterPro" id="IPR007627">
    <property type="entry name" value="RNA_pol_sigma70_r2"/>
</dbReference>
<evidence type="ECO:0000256" key="1">
    <source>
        <dbReference type="ARBA" id="ARBA00022490"/>
    </source>
</evidence>
<feature type="region of interest" description="Sigma-70 factor domain-3" evidence="6">
    <location>
        <begin position="512"/>
        <end position="588"/>
    </location>
</feature>
<keyword evidence="4 6" id="KW-0238">DNA-binding</keyword>
<dbReference type="InterPro" id="IPR013325">
    <property type="entry name" value="RNA_pol_sigma_r2"/>
</dbReference>
<keyword evidence="12" id="KW-1185">Reference proteome</keyword>
<dbReference type="SUPFAM" id="SSF88659">
    <property type="entry name" value="Sigma3 and sigma4 domains of RNA polymerase sigma factors"/>
    <property type="match status" value="2"/>
</dbReference>
<dbReference type="InterPro" id="IPR036388">
    <property type="entry name" value="WH-like_DNA-bd_sf"/>
</dbReference>
<dbReference type="InterPro" id="IPR014284">
    <property type="entry name" value="RNA_pol_sigma-70_dom"/>
</dbReference>